<evidence type="ECO:0000256" key="6">
    <source>
        <dbReference type="ARBA" id="ARBA00022801"/>
    </source>
</evidence>
<dbReference type="Gene3D" id="2.60.40.1120">
    <property type="entry name" value="Carboxypeptidase-like, regulatory domain"/>
    <property type="match status" value="1"/>
</dbReference>
<evidence type="ECO:0000313" key="14">
    <source>
        <dbReference type="RefSeq" id="XP_022133690.1"/>
    </source>
</evidence>
<comment type="similarity">
    <text evidence="2 9">Belongs to the peptidase M14 family.</text>
</comment>
<keyword evidence="10" id="KW-0472">Membrane</keyword>
<evidence type="ECO:0000256" key="11">
    <source>
        <dbReference type="SAM" id="SignalP"/>
    </source>
</evidence>
<evidence type="ECO:0000256" key="10">
    <source>
        <dbReference type="SAM" id="Phobius"/>
    </source>
</evidence>
<dbReference type="InterPro" id="IPR008969">
    <property type="entry name" value="CarboxyPept-like_regulatory"/>
</dbReference>
<dbReference type="GO" id="GO:0004181">
    <property type="term" value="F:metallocarboxypeptidase activity"/>
    <property type="evidence" value="ECO:0007669"/>
    <property type="project" value="InterPro"/>
</dbReference>
<keyword evidence="6" id="KW-0378">Hydrolase</keyword>
<keyword evidence="8" id="KW-0325">Glycoprotein</keyword>
<dbReference type="FunFam" id="3.40.630.10:FF:000020">
    <property type="entry name" value="Carboxypeptidase D"/>
    <property type="match status" value="1"/>
</dbReference>
<dbReference type="OrthoDB" id="10249045at2759"/>
<name>A0A6J1BVY9_MOMCH</name>
<dbReference type="SMART" id="SM00631">
    <property type="entry name" value="Zn_pept"/>
    <property type="match status" value="1"/>
</dbReference>
<proteinExistence type="inferred from homology"/>
<feature type="signal peptide" evidence="11">
    <location>
        <begin position="1"/>
        <end position="23"/>
    </location>
</feature>
<dbReference type="Pfam" id="PF00246">
    <property type="entry name" value="Peptidase_M14"/>
    <property type="match status" value="1"/>
</dbReference>
<keyword evidence="10" id="KW-0812">Transmembrane</keyword>
<reference evidence="14" key="1">
    <citation type="submission" date="2025-08" db="UniProtKB">
        <authorList>
            <consortium name="RefSeq"/>
        </authorList>
    </citation>
    <scope>IDENTIFICATION</scope>
    <source>
        <strain evidence="14">OHB3-1</strain>
    </source>
</reference>
<dbReference type="PROSITE" id="PS52035">
    <property type="entry name" value="PEPTIDASE_M14"/>
    <property type="match status" value="1"/>
</dbReference>
<dbReference type="CDD" id="cd18172">
    <property type="entry name" value="M14_CP_plant"/>
    <property type="match status" value="1"/>
</dbReference>
<feature type="chain" id="PRO_5026687689" evidence="11">
    <location>
        <begin position="24"/>
        <end position="489"/>
    </location>
</feature>
<dbReference type="GeneID" id="111006216"/>
<evidence type="ECO:0000259" key="12">
    <source>
        <dbReference type="PROSITE" id="PS52035"/>
    </source>
</evidence>
<keyword evidence="5" id="KW-0479">Metal-binding</keyword>
<feature type="active site" description="Proton donor/acceptor" evidence="9">
    <location>
        <position position="307"/>
    </location>
</feature>
<dbReference type="InterPro" id="IPR050753">
    <property type="entry name" value="Peptidase_M14_domain"/>
</dbReference>
<evidence type="ECO:0000256" key="4">
    <source>
        <dbReference type="ARBA" id="ARBA00022670"/>
    </source>
</evidence>
<dbReference type="CDD" id="cd11308">
    <property type="entry name" value="Peptidase_M14NE-CP-C_like"/>
    <property type="match status" value="1"/>
</dbReference>
<dbReference type="PRINTS" id="PR00765">
    <property type="entry name" value="CRBOXYPTASEA"/>
</dbReference>
<sequence>MKFLFSFFLLSVTSPALFHVALARGGLNRSISPVGFSSSVYGASARFLLDDKKSQESGSISQGYMTNEELEEAVKAFGQRCSKISRIYSIGESVQGFPLWVMEISDKPGQEEAEPAFKYIGNVHGDEPVGRELLLQFANWICDNYPKDPLATLIVENVHLHILPSMNPDGFSLRRRNNANNVDLNRDFPDQFFDINDDEYARQPETKAIMKWIRDVHFTASASLHGGALVANFPWDGTADKRKYYYACPDDETFRFMASVYSRSHHNMSFSQEFQGGITNGASWYPIYGGMQDWNYIQGGCFELTLEITDNKWPPADELATIFEYNKLSMLNLVASLVQTGIHGRIFSSDSGRPLPATITLKGIDYSVKASQRFADYHRLAVPGQKYEVIATTPGYKSKNTSIWLGEGAMSLDFVLDPETTTKGKLMQNTWDCDCYSRLDFVAYIWGHYFQAYVFLAVVLVFICFLFQRRMKFRLSKQRLVAVPKRIVV</sequence>
<dbReference type="PROSITE" id="PS00133">
    <property type="entry name" value="CARBOXYPEPT_ZN_2"/>
    <property type="match status" value="1"/>
</dbReference>
<dbReference type="RefSeq" id="XP_022133690.1">
    <property type="nucleotide sequence ID" value="XM_022277998.1"/>
</dbReference>
<comment type="cofactor">
    <cofactor evidence="1">
        <name>Zn(2+)</name>
        <dbReference type="ChEBI" id="CHEBI:29105"/>
    </cofactor>
</comment>
<keyword evidence="3 14" id="KW-0121">Carboxypeptidase</keyword>
<keyword evidence="10" id="KW-1133">Transmembrane helix</keyword>
<dbReference type="InterPro" id="IPR057247">
    <property type="entry name" value="CARBOXYPEPT_ZN_2"/>
</dbReference>
<gene>
    <name evidence="14" type="primary">LOC111006216</name>
</gene>
<evidence type="ECO:0000256" key="2">
    <source>
        <dbReference type="ARBA" id="ARBA00005988"/>
    </source>
</evidence>
<dbReference type="GO" id="GO:0016485">
    <property type="term" value="P:protein processing"/>
    <property type="evidence" value="ECO:0007669"/>
    <property type="project" value="TreeGrafter"/>
</dbReference>
<feature type="domain" description="Peptidase M14" evidence="12">
    <location>
        <begin position="63"/>
        <end position="337"/>
    </location>
</feature>
<keyword evidence="4" id="KW-0645">Protease</keyword>
<dbReference type="InterPro" id="IPR000834">
    <property type="entry name" value="Peptidase_M14"/>
</dbReference>
<dbReference type="PANTHER" id="PTHR11532:SF57">
    <property type="entry name" value="CARBOXYPEPTIDASE D, B"/>
    <property type="match status" value="1"/>
</dbReference>
<keyword evidence="11" id="KW-0732">Signal</keyword>
<dbReference type="PROSITE" id="PS00132">
    <property type="entry name" value="CARBOXYPEPT_ZN_1"/>
    <property type="match status" value="1"/>
</dbReference>
<dbReference type="GO" id="GO:0006518">
    <property type="term" value="P:peptide metabolic process"/>
    <property type="evidence" value="ECO:0007669"/>
    <property type="project" value="TreeGrafter"/>
</dbReference>
<dbReference type="GO" id="GO:0008270">
    <property type="term" value="F:zinc ion binding"/>
    <property type="evidence" value="ECO:0007669"/>
    <property type="project" value="InterPro"/>
</dbReference>
<keyword evidence="7" id="KW-0862">Zinc</keyword>
<dbReference type="PANTHER" id="PTHR11532">
    <property type="entry name" value="PROTEASE M14 CARBOXYPEPTIDASE"/>
    <property type="match status" value="1"/>
</dbReference>
<evidence type="ECO:0000256" key="8">
    <source>
        <dbReference type="ARBA" id="ARBA00023180"/>
    </source>
</evidence>
<keyword evidence="13" id="KW-1185">Reference proteome</keyword>
<dbReference type="SUPFAM" id="SSF53187">
    <property type="entry name" value="Zn-dependent exopeptidases"/>
    <property type="match status" value="1"/>
</dbReference>
<protein>
    <submittedName>
        <fullName evidence="14">Carboxypeptidase SOL1 isoform X1</fullName>
    </submittedName>
</protein>
<evidence type="ECO:0000256" key="3">
    <source>
        <dbReference type="ARBA" id="ARBA00022645"/>
    </source>
</evidence>
<dbReference type="KEGG" id="mcha:111006216"/>
<dbReference type="Gene3D" id="3.40.630.10">
    <property type="entry name" value="Zn peptidases"/>
    <property type="match status" value="1"/>
</dbReference>
<evidence type="ECO:0000256" key="7">
    <source>
        <dbReference type="ARBA" id="ARBA00022833"/>
    </source>
</evidence>
<evidence type="ECO:0000256" key="1">
    <source>
        <dbReference type="ARBA" id="ARBA00001947"/>
    </source>
</evidence>
<dbReference type="AlphaFoldDB" id="A0A6J1BVY9"/>
<dbReference type="InterPro" id="IPR057246">
    <property type="entry name" value="CARBOXYPEPT_ZN_1"/>
</dbReference>
<dbReference type="SUPFAM" id="SSF49464">
    <property type="entry name" value="Carboxypeptidase regulatory domain-like"/>
    <property type="match status" value="1"/>
</dbReference>
<evidence type="ECO:0000256" key="5">
    <source>
        <dbReference type="ARBA" id="ARBA00022723"/>
    </source>
</evidence>
<accession>A0A6J1BVY9</accession>
<feature type="transmembrane region" description="Helical" evidence="10">
    <location>
        <begin position="443"/>
        <end position="467"/>
    </location>
</feature>
<evidence type="ECO:0000313" key="13">
    <source>
        <dbReference type="Proteomes" id="UP000504603"/>
    </source>
</evidence>
<dbReference type="GO" id="GO:0005615">
    <property type="term" value="C:extracellular space"/>
    <property type="evidence" value="ECO:0007669"/>
    <property type="project" value="TreeGrafter"/>
</dbReference>
<evidence type="ECO:0000256" key="9">
    <source>
        <dbReference type="PROSITE-ProRule" id="PRU01379"/>
    </source>
</evidence>
<dbReference type="Proteomes" id="UP000504603">
    <property type="component" value="Unplaced"/>
</dbReference>
<organism evidence="13 14">
    <name type="scientific">Momordica charantia</name>
    <name type="common">Bitter gourd</name>
    <name type="synonym">Balsam pear</name>
    <dbReference type="NCBI Taxonomy" id="3673"/>
    <lineage>
        <taxon>Eukaryota</taxon>
        <taxon>Viridiplantae</taxon>
        <taxon>Streptophyta</taxon>
        <taxon>Embryophyta</taxon>
        <taxon>Tracheophyta</taxon>
        <taxon>Spermatophyta</taxon>
        <taxon>Magnoliopsida</taxon>
        <taxon>eudicotyledons</taxon>
        <taxon>Gunneridae</taxon>
        <taxon>Pentapetalae</taxon>
        <taxon>rosids</taxon>
        <taxon>fabids</taxon>
        <taxon>Cucurbitales</taxon>
        <taxon>Cucurbitaceae</taxon>
        <taxon>Momordiceae</taxon>
        <taxon>Momordica</taxon>
    </lineage>
</organism>